<proteinExistence type="predicted"/>
<evidence type="ECO:0000313" key="2">
    <source>
        <dbReference type="Proteomes" id="UP001371456"/>
    </source>
</evidence>
<evidence type="ECO:0000313" key="1">
    <source>
        <dbReference type="EMBL" id="KAK6796807.1"/>
    </source>
</evidence>
<protein>
    <submittedName>
        <fullName evidence="1">Uncharacterized protein</fullName>
    </submittedName>
</protein>
<dbReference type="AlphaFoldDB" id="A0AAN8U6N3"/>
<comment type="caution">
    <text evidence="1">The sequence shown here is derived from an EMBL/GenBank/DDBJ whole genome shotgun (WGS) entry which is preliminary data.</text>
</comment>
<organism evidence="1 2">
    <name type="scientific">Solanum bulbocastanum</name>
    <name type="common">Wild potato</name>
    <dbReference type="NCBI Taxonomy" id="147425"/>
    <lineage>
        <taxon>Eukaryota</taxon>
        <taxon>Viridiplantae</taxon>
        <taxon>Streptophyta</taxon>
        <taxon>Embryophyta</taxon>
        <taxon>Tracheophyta</taxon>
        <taxon>Spermatophyta</taxon>
        <taxon>Magnoliopsida</taxon>
        <taxon>eudicotyledons</taxon>
        <taxon>Gunneridae</taxon>
        <taxon>Pentapetalae</taxon>
        <taxon>asterids</taxon>
        <taxon>lamiids</taxon>
        <taxon>Solanales</taxon>
        <taxon>Solanaceae</taxon>
        <taxon>Solanoideae</taxon>
        <taxon>Solaneae</taxon>
        <taxon>Solanum</taxon>
    </lineage>
</organism>
<accession>A0AAN8U6N3</accession>
<name>A0AAN8U6N3_SOLBU</name>
<dbReference type="EMBL" id="JBANQN010000002">
    <property type="protein sequence ID" value="KAK6796807.1"/>
    <property type="molecule type" value="Genomic_DNA"/>
</dbReference>
<dbReference type="Proteomes" id="UP001371456">
    <property type="component" value="Unassembled WGS sequence"/>
</dbReference>
<sequence>MNERGKIHPTFIKIDRHTSLYMLDIGIDGSRSTLRINVHARPPIEPTNWVIVEMRIWVITQ</sequence>
<gene>
    <name evidence="1" type="ORF">RDI58_004508</name>
</gene>
<keyword evidence="2" id="KW-1185">Reference proteome</keyword>
<reference evidence="1 2" key="1">
    <citation type="submission" date="2024-02" db="EMBL/GenBank/DDBJ databases">
        <title>de novo genome assembly of Solanum bulbocastanum strain 11H21.</title>
        <authorList>
            <person name="Hosaka A.J."/>
        </authorList>
    </citation>
    <scope>NUCLEOTIDE SEQUENCE [LARGE SCALE GENOMIC DNA]</scope>
    <source>
        <tissue evidence="1">Young leaves</tissue>
    </source>
</reference>